<feature type="non-terminal residue" evidence="1">
    <location>
        <position position="1"/>
    </location>
</feature>
<evidence type="ECO:0000313" key="2">
    <source>
        <dbReference type="Proteomes" id="UP000823399"/>
    </source>
</evidence>
<dbReference type="OrthoDB" id="3257768at2759"/>
<sequence length="68" mass="8200">YDVDCQYNKYFQRWVDDSMHMNISLGMDIILGIGLWHVHRNQDKCFVWYASNFIPGTARINREIMEML</sequence>
<dbReference type="RefSeq" id="XP_041299531.1">
    <property type="nucleotide sequence ID" value="XM_041430725.1"/>
</dbReference>
<keyword evidence="2" id="KW-1185">Reference proteome</keyword>
<name>A0A9P7K0G2_9AGAM</name>
<reference evidence="1" key="1">
    <citation type="journal article" date="2020" name="New Phytol.">
        <title>Comparative genomics reveals dynamic genome evolution in host specialist ectomycorrhizal fungi.</title>
        <authorList>
            <person name="Lofgren L.A."/>
            <person name="Nguyen N.H."/>
            <person name="Vilgalys R."/>
            <person name="Ruytinx J."/>
            <person name="Liao H.L."/>
            <person name="Branco S."/>
            <person name="Kuo A."/>
            <person name="LaButti K."/>
            <person name="Lipzen A."/>
            <person name="Andreopoulos W."/>
            <person name="Pangilinan J."/>
            <person name="Riley R."/>
            <person name="Hundley H."/>
            <person name="Na H."/>
            <person name="Barry K."/>
            <person name="Grigoriev I.V."/>
            <person name="Stajich J.E."/>
            <person name="Kennedy P.G."/>
        </authorList>
    </citation>
    <scope>NUCLEOTIDE SEQUENCE</scope>
    <source>
        <strain evidence="1">FC423</strain>
    </source>
</reference>
<dbReference type="EMBL" id="JABBWM010000002">
    <property type="protein sequence ID" value="KAG2119705.1"/>
    <property type="molecule type" value="Genomic_DNA"/>
</dbReference>
<dbReference type="InterPro" id="IPR040521">
    <property type="entry name" value="KDZ"/>
</dbReference>
<comment type="caution">
    <text evidence="1">The sequence shown here is derived from an EMBL/GenBank/DDBJ whole genome shotgun (WGS) entry which is preliminary data.</text>
</comment>
<protein>
    <submittedName>
        <fullName evidence="1">Uncharacterized protein</fullName>
    </submittedName>
</protein>
<dbReference type="Pfam" id="PF18758">
    <property type="entry name" value="KDZ"/>
    <property type="match status" value="1"/>
</dbReference>
<proteinExistence type="predicted"/>
<dbReference type="Proteomes" id="UP000823399">
    <property type="component" value="Unassembled WGS sequence"/>
</dbReference>
<gene>
    <name evidence="1" type="ORF">F5147DRAFT_564460</name>
</gene>
<organism evidence="1 2">
    <name type="scientific">Suillus discolor</name>
    <dbReference type="NCBI Taxonomy" id="1912936"/>
    <lineage>
        <taxon>Eukaryota</taxon>
        <taxon>Fungi</taxon>
        <taxon>Dikarya</taxon>
        <taxon>Basidiomycota</taxon>
        <taxon>Agaricomycotina</taxon>
        <taxon>Agaricomycetes</taxon>
        <taxon>Agaricomycetidae</taxon>
        <taxon>Boletales</taxon>
        <taxon>Suillineae</taxon>
        <taxon>Suillaceae</taxon>
        <taxon>Suillus</taxon>
    </lineage>
</organism>
<accession>A0A9P7K0G2</accession>
<dbReference type="AlphaFoldDB" id="A0A9P7K0G2"/>
<evidence type="ECO:0000313" key="1">
    <source>
        <dbReference type="EMBL" id="KAG2119705.1"/>
    </source>
</evidence>
<dbReference type="GeneID" id="64692984"/>